<dbReference type="GO" id="GO:0005524">
    <property type="term" value="F:ATP binding"/>
    <property type="evidence" value="ECO:0007669"/>
    <property type="project" value="UniProtKB-KW"/>
</dbReference>
<keyword evidence="12" id="KW-1185">Reference proteome</keyword>
<dbReference type="InterPro" id="IPR027417">
    <property type="entry name" value="P-loop_NTPase"/>
</dbReference>
<evidence type="ECO:0000256" key="8">
    <source>
        <dbReference type="ARBA" id="ARBA00022967"/>
    </source>
</evidence>
<dbReference type="CDD" id="cd03257">
    <property type="entry name" value="ABC_NikE_OppD_transporters"/>
    <property type="match status" value="1"/>
</dbReference>
<feature type="domain" description="ABC transporter" evidence="10">
    <location>
        <begin position="29"/>
        <end position="281"/>
    </location>
</feature>
<dbReference type="InterPro" id="IPR003593">
    <property type="entry name" value="AAA+_ATPase"/>
</dbReference>
<keyword evidence="6" id="KW-0547">Nucleotide-binding</keyword>
<evidence type="ECO:0000256" key="7">
    <source>
        <dbReference type="ARBA" id="ARBA00022840"/>
    </source>
</evidence>
<sequence>MVTTTPSGKTSTATARAVRGGEGKPLLSIRDFKVEYRTGGGATVQAVRGVDLDLYPGESLALVGESGCGKTTFGLGLLRLLPRLGHASGKVIFNRGDGTEIDILGLDGRDLREFRWRDAAMVFQGAMNAFNPVLKIRAHMHDTMRAHTKATRQEIEDRAGELLRLVRLEPERVMDCYPHELSGGMRQRVLIAMSLLLEPEVLILDEPTTALDILTQRSIVDVLHEVRERLGFSMIFISHDLSLAAELADRVATMYAGRLVETGGVRDLFYRPRHPYTLGLIKAVPPIVGDLPDLESIPGGPPSLAALPKGCTFNPRCKFATDECREAEPDLLPVTDEPGSAHDVACIHWKDVHLDREVPNQDLGTAS</sequence>
<dbReference type="PROSITE" id="PS00211">
    <property type="entry name" value="ABC_TRANSPORTER_1"/>
    <property type="match status" value="1"/>
</dbReference>
<dbReference type="InterPro" id="IPR013563">
    <property type="entry name" value="Oligopep_ABC_C"/>
</dbReference>
<keyword evidence="7 11" id="KW-0067">ATP-binding</keyword>
<evidence type="ECO:0000256" key="4">
    <source>
        <dbReference type="ARBA" id="ARBA00022475"/>
    </source>
</evidence>
<dbReference type="EMBL" id="SODP01000001">
    <property type="protein sequence ID" value="TDW75303.1"/>
    <property type="molecule type" value="Genomic_DNA"/>
</dbReference>
<dbReference type="PANTHER" id="PTHR43297:SF14">
    <property type="entry name" value="ATPASE AAA-TYPE CORE DOMAIN-CONTAINING PROTEIN"/>
    <property type="match status" value="1"/>
</dbReference>
<dbReference type="InterPro" id="IPR003439">
    <property type="entry name" value="ABC_transporter-like_ATP-bd"/>
</dbReference>
<keyword evidence="4" id="KW-1003">Cell membrane</keyword>
<proteinExistence type="inferred from homology"/>
<dbReference type="Pfam" id="PF00005">
    <property type="entry name" value="ABC_tran"/>
    <property type="match status" value="1"/>
</dbReference>
<dbReference type="RefSeq" id="WP_134097382.1">
    <property type="nucleotide sequence ID" value="NZ_SODP01000001.1"/>
</dbReference>
<dbReference type="AlphaFoldDB" id="A0A4R8CKE0"/>
<comment type="similarity">
    <text evidence="2">Belongs to the ABC transporter superfamily.</text>
</comment>
<evidence type="ECO:0000256" key="1">
    <source>
        <dbReference type="ARBA" id="ARBA00004202"/>
    </source>
</evidence>
<keyword evidence="9" id="KW-0472">Membrane</keyword>
<evidence type="ECO:0000256" key="2">
    <source>
        <dbReference type="ARBA" id="ARBA00005417"/>
    </source>
</evidence>
<evidence type="ECO:0000256" key="5">
    <source>
        <dbReference type="ARBA" id="ARBA00022519"/>
    </source>
</evidence>
<evidence type="ECO:0000313" key="12">
    <source>
        <dbReference type="Proteomes" id="UP000295146"/>
    </source>
</evidence>
<dbReference type="SUPFAM" id="SSF52540">
    <property type="entry name" value="P-loop containing nucleoside triphosphate hydrolases"/>
    <property type="match status" value="1"/>
</dbReference>
<name>A0A4R8CKE0_9ACTN</name>
<keyword evidence="5" id="KW-0997">Cell inner membrane</keyword>
<dbReference type="InterPro" id="IPR017871">
    <property type="entry name" value="ABC_transporter-like_CS"/>
</dbReference>
<keyword evidence="8" id="KW-1278">Translocase</keyword>
<dbReference type="GO" id="GO:0015833">
    <property type="term" value="P:peptide transport"/>
    <property type="evidence" value="ECO:0007669"/>
    <property type="project" value="InterPro"/>
</dbReference>
<dbReference type="Proteomes" id="UP000295146">
    <property type="component" value="Unassembled WGS sequence"/>
</dbReference>
<evidence type="ECO:0000259" key="10">
    <source>
        <dbReference type="PROSITE" id="PS50893"/>
    </source>
</evidence>
<dbReference type="PROSITE" id="PS50893">
    <property type="entry name" value="ABC_TRANSPORTER_2"/>
    <property type="match status" value="1"/>
</dbReference>
<dbReference type="GO" id="GO:0016887">
    <property type="term" value="F:ATP hydrolysis activity"/>
    <property type="evidence" value="ECO:0007669"/>
    <property type="project" value="InterPro"/>
</dbReference>
<reference evidence="11 12" key="1">
    <citation type="submission" date="2019-03" db="EMBL/GenBank/DDBJ databases">
        <title>Genomic Encyclopedia of Type Strains, Phase III (KMG-III): the genomes of soil and plant-associated and newly described type strains.</title>
        <authorList>
            <person name="Whitman W."/>
        </authorList>
    </citation>
    <scope>NUCLEOTIDE SEQUENCE [LARGE SCALE GENOMIC DNA]</scope>
    <source>
        <strain evidence="11 12">VKM Ac-2573</strain>
    </source>
</reference>
<dbReference type="GO" id="GO:0005886">
    <property type="term" value="C:plasma membrane"/>
    <property type="evidence" value="ECO:0007669"/>
    <property type="project" value="UniProtKB-SubCell"/>
</dbReference>
<dbReference type="FunFam" id="3.40.50.300:FF:000016">
    <property type="entry name" value="Oligopeptide ABC transporter ATP-binding component"/>
    <property type="match status" value="1"/>
</dbReference>
<evidence type="ECO:0000313" key="11">
    <source>
        <dbReference type="EMBL" id="TDW75303.1"/>
    </source>
</evidence>
<dbReference type="SMART" id="SM00382">
    <property type="entry name" value="AAA"/>
    <property type="match status" value="1"/>
</dbReference>
<accession>A0A4R8CKE0</accession>
<dbReference type="Pfam" id="PF08352">
    <property type="entry name" value="oligo_HPY"/>
    <property type="match status" value="1"/>
</dbReference>
<dbReference type="PANTHER" id="PTHR43297">
    <property type="entry name" value="OLIGOPEPTIDE TRANSPORT ATP-BINDING PROTEIN APPD"/>
    <property type="match status" value="1"/>
</dbReference>
<gene>
    <name evidence="11" type="ORF">EV653_0426</name>
</gene>
<dbReference type="OrthoDB" id="5357528at2"/>
<dbReference type="Gene3D" id="3.40.50.300">
    <property type="entry name" value="P-loop containing nucleotide triphosphate hydrolases"/>
    <property type="match status" value="1"/>
</dbReference>
<evidence type="ECO:0000256" key="6">
    <source>
        <dbReference type="ARBA" id="ARBA00022741"/>
    </source>
</evidence>
<evidence type="ECO:0000256" key="3">
    <source>
        <dbReference type="ARBA" id="ARBA00022448"/>
    </source>
</evidence>
<organism evidence="11 12">
    <name type="scientific">Kribbella pratensis</name>
    <dbReference type="NCBI Taxonomy" id="2512112"/>
    <lineage>
        <taxon>Bacteria</taxon>
        <taxon>Bacillati</taxon>
        <taxon>Actinomycetota</taxon>
        <taxon>Actinomycetes</taxon>
        <taxon>Propionibacteriales</taxon>
        <taxon>Kribbellaceae</taxon>
        <taxon>Kribbella</taxon>
    </lineage>
</organism>
<dbReference type="InterPro" id="IPR050388">
    <property type="entry name" value="ABC_Ni/Peptide_Import"/>
</dbReference>
<dbReference type="NCBIfam" id="TIGR01727">
    <property type="entry name" value="oligo_HPY"/>
    <property type="match status" value="1"/>
</dbReference>
<comment type="caution">
    <text evidence="11">The sequence shown here is derived from an EMBL/GenBank/DDBJ whole genome shotgun (WGS) entry which is preliminary data.</text>
</comment>
<evidence type="ECO:0000256" key="9">
    <source>
        <dbReference type="ARBA" id="ARBA00023136"/>
    </source>
</evidence>
<comment type="subcellular location">
    <subcellularLocation>
        <location evidence="1">Cell membrane</location>
        <topology evidence="1">Peripheral membrane protein</topology>
    </subcellularLocation>
</comment>
<keyword evidence="3" id="KW-0813">Transport</keyword>
<protein>
    <submittedName>
        <fullName evidence="11">Peptide/nickel transport system ATP-binding protein</fullName>
    </submittedName>
</protein>